<dbReference type="RefSeq" id="WP_267978948.1">
    <property type="nucleotide sequence ID" value="NZ_JAPQKF010000001.1"/>
</dbReference>
<keyword evidence="13" id="KW-1185">Reference proteome</keyword>
<dbReference type="CDD" id="cd06216">
    <property type="entry name" value="FNR_iron_sulfur_binding_2"/>
    <property type="match status" value="1"/>
</dbReference>
<comment type="caution">
    <text evidence="12">The sequence shown here is derived from an EMBL/GenBank/DDBJ whole genome shotgun (WGS) entry which is preliminary data.</text>
</comment>
<evidence type="ECO:0000259" key="11">
    <source>
        <dbReference type="PROSITE" id="PS51384"/>
    </source>
</evidence>
<evidence type="ECO:0000313" key="13">
    <source>
        <dbReference type="Proteomes" id="UP001168524"/>
    </source>
</evidence>
<dbReference type="CDD" id="cd00207">
    <property type="entry name" value="fer2"/>
    <property type="match status" value="1"/>
</dbReference>
<dbReference type="InterPro" id="IPR050415">
    <property type="entry name" value="MRET"/>
</dbReference>
<dbReference type="InterPro" id="IPR017927">
    <property type="entry name" value="FAD-bd_FR_type"/>
</dbReference>
<dbReference type="Gene3D" id="3.10.20.30">
    <property type="match status" value="1"/>
</dbReference>
<dbReference type="Pfam" id="PF00175">
    <property type="entry name" value="NAD_binding_1"/>
    <property type="match status" value="1"/>
</dbReference>
<dbReference type="InterPro" id="IPR017938">
    <property type="entry name" value="Riboflavin_synthase-like_b-brl"/>
</dbReference>
<evidence type="ECO:0000256" key="5">
    <source>
        <dbReference type="ARBA" id="ARBA00022827"/>
    </source>
</evidence>
<keyword evidence="2" id="KW-0285">Flavoprotein</keyword>
<dbReference type="Gene3D" id="3.40.50.80">
    <property type="entry name" value="Nucleotide-binding domain of ferredoxin-NADP reductase (FNR) module"/>
    <property type="match status" value="1"/>
</dbReference>
<name>A0ABT7WIY9_9GAMM</name>
<evidence type="ECO:0000256" key="3">
    <source>
        <dbReference type="ARBA" id="ARBA00022714"/>
    </source>
</evidence>
<sequence>MQPSNGTATTSLWSKVAVITDLFAFPLRTSHYLELVNPLWSTHKLQARIERVWDETKDARTITLKPGLNWRGHRAGQHVRVGIPVEGMHYTRTYTISSSPEREEQDGCFTITVKAIADGRISRHIVRNLKVGDYLPIGLPQGDFYLPDAQPVKPLFITAGSGITPARSMITSLIARERLPDSVHIHYAPHEFDMIFGQELRQLAQQYPRYTLHEVHTHALGDEQEKRRQCYFNEEQLSRLCPDWREREVYACGPPALLDAVEQLLEQAGRSRYAHTERFRAAFAEVPKDAVGGLVRFAQSDIAVQADHQTPLLRVAEDAGMNPPHGCRMGICHTCNTTLVSGCVRDLRTGKIINEAGSIVQTCVCAAAGDCELNQ</sequence>
<dbReference type="InterPro" id="IPR001709">
    <property type="entry name" value="Flavoprot_Pyr_Nucl_cyt_Rdtase"/>
</dbReference>
<dbReference type="PANTHER" id="PTHR47354:SF6">
    <property type="entry name" value="NADH OXIDOREDUCTASE HCR"/>
    <property type="match status" value="1"/>
</dbReference>
<comment type="similarity">
    <text evidence="10">In the N-terminal section; belongs to the FAD-binding oxidoreductase type 6 family.</text>
</comment>
<keyword evidence="4" id="KW-0479">Metal-binding</keyword>
<dbReference type="InterPro" id="IPR001433">
    <property type="entry name" value="OxRdtase_FAD/NAD-bd"/>
</dbReference>
<accession>A0ABT7WIY9</accession>
<keyword evidence="8" id="KW-0411">Iron-sulfur</keyword>
<feature type="domain" description="FAD-binding FR-type" evidence="11">
    <location>
        <begin position="42"/>
        <end position="147"/>
    </location>
</feature>
<keyword evidence="7" id="KW-0408">Iron</keyword>
<dbReference type="InterPro" id="IPR008333">
    <property type="entry name" value="Cbr1-like_FAD-bd_dom"/>
</dbReference>
<dbReference type="InterPro" id="IPR039261">
    <property type="entry name" value="FNR_nucleotide-bd"/>
</dbReference>
<dbReference type="PANTHER" id="PTHR47354">
    <property type="entry name" value="NADH OXIDOREDUCTASE HCR"/>
    <property type="match status" value="1"/>
</dbReference>
<dbReference type="SUPFAM" id="SSF63380">
    <property type="entry name" value="Riboflavin synthase domain-like"/>
    <property type="match status" value="1"/>
</dbReference>
<evidence type="ECO:0000256" key="7">
    <source>
        <dbReference type="ARBA" id="ARBA00023004"/>
    </source>
</evidence>
<evidence type="ECO:0000256" key="9">
    <source>
        <dbReference type="ARBA" id="ARBA00034078"/>
    </source>
</evidence>
<keyword evidence="3" id="KW-0001">2Fe-2S</keyword>
<dbReference type="SUPFAM" id="SSF54292">
    <property type="entry name" value="2Fe-2S ferredoxin-like"/>
    <property type="match status" value="1"/>
</dbReference>
<gene>
    <name evidence="12" type="ORF">QTA56_00135</name>
</gene>
<dbReference type="Proteomes" id="UP001168524">
    <property type="component" value="Unassembled WGS sequence"/>
</dbReference>
<dbReference type="InterPro" id="IPR001041">
    <property type="entry name" value="2Fe-2S_ferredoxin-type"/>
</dbReference>
<dbReference type="PRINTS" id="PR00410">
    <property type="entry name" value="PHEHYDRXLASE"/>
</dbReference>
<dbReference type="SUPFAM" id="SSF52343">
    <property type="entry name" value="Ferredoxin reductase-like, C-terminal NADP-linked domain"/>
    <property type="match status" value="1"/>
</dbReference>
<evidence type="ECO:0000256" key="4">
    <source>
        <dbReference type="ARBA" id="ARBA00022723"/>
    </source>
</evidence>
<evidence type="ECO:0000256" key="1">
    <source>
        <dbReference type="ARBA" id="ARBA00001974"/>
    </source>
</evidence>
<evidence type="ECO:0000256" key="8">
    <source>
        <dbReference type="ARBA" id="ARBA00023014"/>
    </source>
</evidence>
<dbReference type="PRINTS" id="PR00371">
    <property type="entry name" value="FPNCR"/>
</dbReference>
<dbReference type="InterPro" id="IPR036010">
    <property type="entry name" value="2Fe-2S_ferredoxin-like_sf"/>
</dbReference>
<dbReference type="Pfam" id="PF00111">
    <property type="entry name" value="Fer2"/>
    <property type="match status" value="1"/>
</dbReference>
<evidence type="ECO:0000313" key="12">
    <source>
        <dbReference type="EMBL" id="MDN0012647.1"/>
    </source>
</evidence>
<keyword evidence="5" id="KW-0274">FAD</keyword>
<dbReference type="EMBL" id="JAUDZE010000001">
    <property type="protein sequence ID" value="MDN0012647.1"/>
    <property type="molecule type" value="Genomic_DNA"/>
</dbReference>
<protein>
    <submittedName>
        <fullName evidence="12">Ferredoxin reductase</fullName>
    </submittedName>
</protein>
<organism evidence="12 13">
    <name type="scientific">Acinetobacter thutiue</name>
    <dbReference type="NCBI Taxonomy" id="2998078"/>
    <lineage>
        <taxon>Bacteria</taxon>
        <taxon>Pseudomonadati</taxon>
        <taxon>Pseudomonadota</taxon>
        <taxon>Gammaproteobacteria</taxon>
        <taxon>Moraxellales</taxon>
        <taxon>Moraxellaceae</taxon>
        <taxon>Acinetobacter</taxon>
    </lineage>
</organism>
<dbReference type="InterPro" id="IPR012675">
    <property type="entry name" value="Beta-grasp_dom_sf"/>
</dbReference>
<comment type="cofactor">
    <cofactor evidence="1">
        <name>FAD</name>
        <dbReference type="ChEBI" id="CHEBI:57692"/>
    </cofactor>
</comment>
<comment type="cofactor">
    <cofactor evidence="9">
        <name>[2Fe-2S] cluster</name>
        <dbReference type="ChEBI" id="CHEBI:190135"/>
    </cofactor>
</comment>
<reference evidence="12" key="1">
    <citation type="submission" date="2023-06" db="EMBL/GenBank/DDBJ databases">
        <title>Two novel species of Acinetobacter isolated from motorbike repairing workshop in Vietnam.</title>
        <authorList>
            <person name="Le N.T.T."/>
        </authorList>
    </citation>
    <scope>NUCLEOTIDE SEQUENCE</scope>
    <source>
        <strain evidence="12">VNH17</strain>
    </source>
</reference>
<dbReference type="Pfam" id="PF00970">
    <property type="entry name" value="FAD_binding_6"/>
    <property type="match status" value="1"/>
</dbReference>
<evidence type="ECO:0000256" key="2">
    <source>
        <dbReference type="ARBA" id="ARBA00022630"/>
    </source>
</evidence>
<dbReference type="PROSITE" id="PS51384">
    <property type="entry name" value="FAD_FR"/>
    <property type="match status" value="1"/>
</dbReference>
<keyword evidence="6" id="KW-0560">Oxidoreductase</keyword>
<dbReference type="Gene3D" id="2.40.30.10">
    <property type="entry name" value="Translation factors"/>
    <property type="match status" value="1"/>
</dbReference>
<proteinExistence type="inferred from homology"/>
<evidence type="ECO:0000256" key="10">
    <source>
        <dbReference type="ARBA" id="ARBA00061434"/>
    </source>
</evidence>
<evidence type="ECO:0000256" key="6">
    <source>
        <dbReference type="ARBA" id="ARBA00023002"/>
    </source>
</evidence>